<feature type="region of interest" description="Disordered" evidence="1">
    <location>
        <begin position="652"/>
        <end position="923"/>
    </location>
</feature>
<feature type="region of interest" description="Disordered" evidence="1">
    <location>
        <begin position="102"/>
        <end position="223"/>
    </location>
</feature>
<dbReference type="EMBL" id="MIGC01002899">
    <property type="protein sequence ID" value="PHJ20291.1"/>
    <property type="molecule type" value="Genomic_DNA"/>
</dbReference>
<feature type="compositionally biased region" description="Low complexity" evidence="1">
    <location>
        <begin position="716"/>
        <end position="757"/>
    </location>
</feature>
<dbReference type="OrthoDB" id="330547at2759"/>
<comment type="caution">
    <text evidence="2">The sequence shown here is derived from an EMBL/GenBank/DDBJ whole genome shotgun (WGS) entry which is preliminary data.</text>
</comment>
<feature type="compositionally biased region" description="Basic and acidic residues" evidence="1">
    <location>
        <begin position="147"/>
        <end position="163"/>
    </location>
</feature>
<gene>
    <name evidence="2" type="ORF">CSUI_005876</name>
</gene>
<dbReference type="RefSeq" id="XP_067921981.1">
    <property type="nucleotide sequence ID" value="XM_068066043.1"/>
</dbReference>
<dbReference type="GeneID" id="94429254"/>
<feature type="compositionally biased region" description="Basic and acidic residues" evidence="1">
    <location>
        <begin position="176"/>
        <end position="187"/>
    </location>
</feature>
<evidence type="ECO:0000256" key="1">
    <source>
        <dbReference type="SAM" id="MobiDB-lite"/>
    </source>
</evidence>
<feature type="region of interest" description="Disordered" evidence="1">
    <location>
        <begin position="623"/>
        <end position="642"/>
    </location>
</feature>
<feature type="compositionally biased region" description="Low complexity" evidence="1">
    <location>
        <begin position="787"/>
        <end position="802"/>
    </location>
</feature>
<feature type="compositionally biased region" description="Low complexity" evidence="1">
    <location>
        <begin position="810"/>
        <end position="830"/>
    </location>
</feature>
<organism evidence="2 3">
    <name type="scientific">Cystoisospora suis</name>
    <dbReference type="NCBI Taxonomy" id="483139"/>
    <lineage>
        <taxon>Eukaryota</taxon>
        <taxon>Sar</taxon>
        <taxon>Alveolata</taxon>
        <taxon>Apicomplexa</taxon>
        <taxon>Conoidasida</taxon>
        <taxon>Coccidia</taxon>
        <taxon>Eucoccidiorida</taxon>
        <taxon>Eimeriorina</taxon>
        <taxon>Sarcocystidae</taxon>
        <taxon>Cystoisospora</taxon>
    </lineage>
</organism>
<proteinExistence type="predicted"/>
<feature type="compositionally biased region" description="Acidic residues" evidence="1">
    <location>
        <begin position="904"/>
        <end position="923"/>
    </location>
</feature>
<name>A0A2C6K3K5_9APIC</name>
<dbReference type="Proteomes" id="UP000221165">
    <property type="component" value="Unassembled WGS sequence"/>
</dbReference>
<feature type="compositionally biased region" description="Basic and acidic residues" evidence="1">
    <location>
        <begin position="196"/>
        <end position="223"/>
    </location>
</feature>
<keyword evidence="3" id="KW-1185">Reference proteome</keyword>
<dbReference type="AlphaFoldDB" id="A0A2C6K3K5"/>
<evidence type="ECO:0000313" key="2">
    <source>
        <dbReference type="EMBL" id="PHJ20291.1"/>
    </source>
</evidence>
<sequence length="923" mass="100914">MGALTAAALLLGSERTLYGLQSASPTRRVPLYTALTRYPRMAVLLASVVLQSFLFQQVSYASRTASQHPIRYSALLMNSEDSGAARRDSPGPSRSEARFALELPSSVDDTSSSSEGFSSFISLRDEPPARPSGLWGNLKHYVELGTSDDRSQPQKDSEGKSAQEPKPANETSETTPGEKEENKKEEVPAPSPAKEATSEEKPAKKVAEEKAPEKGEKETSEKYHLMAQKKLRETREDLVKKTAGTPDEYDETGDYPSLCGSWQSVPSSPHFASDPAFTRFSTADASPLPSVPEDAGDRLPFPTCQWLPHRGVHVSERRTYGFDPNVVDIERYEFSSTEGCLPRHLSRVWLYSGYWHPTKAVRDSKSHAEELSLELSWVSVNVQLDANVMVHAKHLEQPAARFGTPTDQEKTCWDDGDRLWVPPMKQLHLDLRDVCTQPHGDIIYSQRVSPEFVISPQDVAVSHEVLAGRLKRRLRKRLAALQNQKKAHSDKAPTETKTGLHSAAEQAIQNNKWRHATEQKFVHRWKNYLSQQSRWTEQVCQWQLLRESCLLPPSWNNSHNAHRTPATDEEQKSQCYLPAVRHSLSRENGIDYLELPLFPYTDEADTVRLRKVGECNPHKKVGVFTAKGGGQEQRRHSAKEELSSVPVVYKTIHPHTGKPEIEEEKPAAESGESIKKHEAVPTEKIKQMETLLPKREQAPTEPVVPPLKPTEEHSEASGPAPGPQRGPARPSPEQSEPSPEQSVPSAKQEPPQEAPAATEEEPTSSEEGTAKGEQASAPAEPEEQTPTEEQGAAGGEQASAPAETEEQTPTEEQGAAGGEQESAPAEPEGQTPTEEQGAAGGEQTSASAEPAPAEGAPASAAGEVQEASEEESGADTDKSEAQQPEEGSSSETETKAPAASETGGEPEQEEGSEQEPEDGSASD</sequence>
<feature type="compositionally biased region" description="Polar residues" evidence="1">
    <location>
        <begin position="881"/>
        <end position="891"/>
    </location>
</feature>
<feature type="compositionally biased region" description="Low complexity" evidence="1">
    <location>
        <begin position="845"/>
        <end position="863"/>
    </location>
</feature>
<feature type="compositionally biased region" description="Basic and acidic residues" evidence="1">
    <location>
        <begin position="632"/>
        <end position="642"/>
    </location>
</feature>
<feature type="compositionally biased region" description="Low complexity" evidence="1">
    <location>
        <begin position="105"/>
        <end position="122"/>
    </location>
</feature>
<protein>
    <submittedName>
        <fullName evidence="2">Rhoptry neck protein ron10</fullName>
    </submittedName>
</protein>
<evidence type="ECO:0000313" key="3">
    <source>
        <dbReference type="Proteomes" id="UP000221165"/>
    </source>
</evidence>
<reference evidence="2 3" key="1">
    <citation type="journal article" date="2017" name="Int. J. Parasitol.">
        <title>The genome of the protozoan parasite Cystoisospora suis and a reverse vaccinology approach to identify vaccine candidates.</title>
        <authorList>
            <person name="Palmieri N."/>
            <person name="Shrestha A."/>
            <person name="Ruttkowski B."/>
            <person name="Beck T."/>
            <person name="Vogl C."/>
            <person name="Tomley F."/>
            <person name="Blake D.P."/>
            <person name="Joachim A."/>
        </authorList>
    </citation>
    <scope>NUCLEOTIDE SEQUENCE [LARGE SCALE GENOMIC DNA]</scope>
    <source>
        <strain evidence="2 3">Wien I</strain>
    </source>
</reference>
<feature type="compositionally biased region" description="Basic and acidic residues" evidence="1">
    <location>
        <begin position="657"/>
        <end position="698"/>
    </location>
</feature>
<accession>A0A2C6K3K5</accession>
<dbReference type="VEuPathDB" id="ToxoDB:CSUI_005876"/>